<gene>
    <name evidence="1" type="ORF">S01H1_50062</name>
</gene>
<comment type="caution">
    <text evidence="1">The sequence shown here is derived from an EMBL/GenBank/DDBJ whole genome shotgun (WGS) entry which is preliminary data.</text>
</comment>
<feature type="non-terminal residue" evidence="1">
    <location>
        <position position="1"/>
    </location>
</feature>
<protein>
    <submittedName>
        <fullName evidence="1">Uncharacterized protein</fullName>
    </submittedName>
</protein>
<dbReference type="AlphaFoldDB" id="X0WQK1"/>
<accession>X0WQK1</accession>
<sequence length="195" mass="21519">NGGGVVSQVNVEMRGGKQLYTTRAFVAGPALEIPDNTILTVSNYYALTFNYVDTDVLIYGPNTTYSNNYYLSGFAFTTPDTNTTITALGTYNDCMFGIMSTQDAYLNTIVKFYDAVPGANATEMLFIEDRNMVVTEPIVGESRPLQSIQAEFVDTKPYMPKGSKFEVYHNDDPTDSSSFASVLIGYLFEPPVTFD</sequence>
<name>X0WQK1_9ZZZZ</name>
<proteinExistence type="predicted"/>
<reference evidence="1" key="1">
    <citation type="journal article" date="2014" name="Front. Microbiol.">
        <title>High frequency of phylogenetically diverse reductive dehalogenase-homologous genes in deep subseafloor sedimentary metagenomes.</title>
        <authorList>
            <person name="Kawai M."/>
            <person name="Futagami T."/>
            <person name="Toyoda A."/>
            <person name="Takaki Y."/>
            <person name="Nishi S."/>
            <person name="Hori S."/>
            <person name="Arai W."/>
            <person name="Tsubouchi T."/>
            <person name="Morono Y."/>
            <person name="Uchiyama I."/>
            <person name="Ito T."/>
            <person name="Fujiyama A."/>
            <person name="Inagaki F."/>
            <person name="Takami H."/>
        </authorList>
    </citation>
    <scope>NUCLEOTIDE SEQUENCE</scope>
    <source>
        <strain evidence="1">Expedition CK06-06</strain>
    </source>
</reference>
<dbReference type="EMBL" id="BARS01032238">
    <property type="protein sequence ID" value="GAG26813.1"/>
    <property type="molecule type" value="Genomic_DNA"/>
</dbReference>
<evidence type="ECO:0000313" key="1">
    <source>
        <dbReference type="EMBL" id="GAG26813.1"/>
    </source>
</evidence>
<organism evidence="1">
    <name type="scientific">marine sediment metagenome</name>
    <dbReference type="NCBI Taxonomy" id="412755"/>
    <lineage>
        <taxon>unclassified sequences</taxon>
        <taxon>metagenomes</taxon>
        <taxon>ecological metagenomes</taxon>
    </lineage>
</organism>